<dbReference type="InterPro" id="IPR009057">
    <property type="entry name" value="Homeodomain-like_sf"/>
</dbReference>
<dbReference type="GO" id="GO:0003677">
    <property type="term" value="F:DNA binding"/>
    <property type="evidence" value="ECO:0007669"/>
    <property type="project" value="UniProtKB-UniRule"/>
</dbReference>
<dbReference type="RefSeq" id="WP_069403984.1">
    <property type="nucleotide sequence ID" value="NZ_JBHRZJ010000013.1"/>
</dbReference>
<dbReference type="Pfam" id="PF21993">
    <property type="entry name" value="TetR_C_13_2"/>
    <property type="match status" value="1"/>
</dbReference>
<name>A0A1E3S0A7_9MYCO</name>
<dbReference type="EMBL" id="MIGZ01000015">
    <property type="protein sequence ID" value="ODQ95596.1"/>
    <property type="molecule type" value="Genomic_DNA"/>
</dbReference>
<dbReference type="OrthoDB" id="4567939at2"/>
<dbReference type="PANTHER" id="PTHR47506">
    <property type="entry name" value="TRANSCRIPTIONAL REGULATORY PROTEIN"/>
    <property type="match status" value="1"/>
</dbReference>
<evidence type="ECO:0000256" key="1">
    <source>
        <dbReference type="ARBA" id="ARBA00023015"/>
    </source>
</evidence>
<protein>
    <submittedName>
        <fullName evidence="6">TetR family transcriptional regulator</fullName>
    </submittedName>
</protein>
<accession>A0A1E3S0A7</accession>
<evidence type="ECO:0000313" key="7">
    <source>
        <dbReference type="Proteomes" id="UP000094243"/>
    </source>
</evidence>
<dbReference type="AlphaFoldDB" id="A0A1E3S0A7"/>
<organism evidence="6 7">
    <name type="scientific">Mycolicibacterium holsaticum</name>
    <dbReference type="NCBI Taxonomy" id="152142"/>
    <lineage>
        <taxon>Bacteria</taxon>
        <taxon>Bacillati</taxon>
        <taxon>Actinomycetota</taxon>
        <taxon>Actinomycetes</taxon>
        <taxon>Mycobacteriales</taxon>
        <taxon>Mycobacteriaceae</taxon>
        <taxon>Mycolicibacterium</taxon>
    </lineage>
</organism>
<dbReference type="InterPro" id="IPR001647">
    <property type="entry name" value="HTH_TetR"/>
</dbReference>
<proteinExistence type="predicted"/>
<sequence length="200" mass="20936">MARSTREAILTAAAELMRHKGYGALAMKDIAEAAGAPIGSLYHHFRGGKAQIAREALINAGAAYALLIPSVIDEHTDLGEAIEAVFTQAAEDMTGTGFANMCPVGTVAAETADTVAELRETSASVFDAWTNGGTAYFTGRGLDEPHARSLTLAIVGALEGAFILARTLRSTEPLLAMGRALAPQYRGSALRPVERADTFG</sequence>
<evidence type="ECO:0000256" key="2">
    <source>
        <dbReference type="ARBA" id="ARBA00023125"/>
    </source>
</evidence>
<reference evidence="7" key="1">
    <citation type="submission" date="2016-09" db="EMBL/GenBank/DDBJ databases">
        <authorList>
            <person name="Greninger A.L."/>
            <person name="Jerome K.R."/>
            <person name="Mcnair B."/>
            <person name="Wallis C."/>
            <person name="Fang F."/>
        </authorList>
    </citation>
    <scope>NUCLEOTIDE SEQUENCE [LARGE SCALE GENOMIC DNA]</scope>
    <source>
        <strain evidence="7">M7</strain>
    </source>
</reference>
<dbReference type="PRINTS" id="PR00455">
    <property type="entry name" value="HTHTETR"/>
</dbReference>
<feature type="domain" description="HTH tetR-type" evidence="5">
    <location>
        <begin position="3"/>
        <end position="63"/>
    </location>
</feature>
<evidence type="ECO:0000313" key="6">
    <source>
        <dbReference type="EMBL" id="ODQ95596.1"/>
    </source>
</evidence>
<dbReference type="Gene3D" id="1.10.357.10">
    <property type="entry name" value="Tetracycline Repressor, domain 2"/>
    <property type="match status" value="1"/>
</dbReference>
<evidence type="ECO:0000256" key="4">
    <source>
        <dbReference type="PROSITE-ProRule" id="PRU00335"/>
    </source>
</evidence>
<dbReference type="PANTHER" id="PTHR47506:SF3">
    <property type="entry name" value="HTH-TYPE TRANSCRIPTIONAL REGULATOR LMRA"/>
    <property type="match status" value="1"/>
</dbReference>
<dbReference type="Pfam" id="PF00440">
    <property type="entry name" value="TetR_N"/>
    <property type="match status" value="1"/>
</dbReference>
<gene>
    <name evidence="6" type="ORF">BHQ17_04225</name>
</gene>
<dbReference type="SUPFAM" id="SSF46689">
    <property type="entry name" value="Homeodomain-like"/>
    <property type="match status" value="1"/>
</dbReference>
<keyword evidence="2 4" id="KW-0238">DNA-binding</keyword>
<evidence type="ECO:0000256" key="3">
    <source>
        <dbReference type="ARBA" id="ARBA00023163"/>
    </source>
</evidence>
<dbReference type="Proteomes" id="UP000094243">
    <property type="component" value="Unassembled WGS sequence"/>
</dbReference>
<keyword evidence="3" id="KW-0804">Transcription</keyword>
<dbReference type="SUPFAM" id="SSF48498">
    <property type="entry name" value="Tetracyclin repressor-like, C-terminal domain"/>
    <property type="match status" value="1"/>
</dbReference>
<keyword evidence="1" id="KW-0805">Transcription regulation</keyword>
<dbReference type="InterPro" id="IPR054156">
    <property type="entry name" value="YxaF_TetR_C"/>
</dbReference>
<dbReference type="InterPro" id="IPR036271">
    <property type="entry name" value="Tet_transcr_reg_TetR-rel_C_sf"/>
</dbReference>
<dbReference type="PROSITE" id="PS50977">
    <property type="entry name" value="HTH_TETR_2"/>
    <property type="match status" value="1"/>
</dbReference>
<comment type="caution">
    <text evidence="6">The sequence shown here is derived from an EMBL/GenBank/DDBJ whole genome shotgun (WGS) entry which is preliminary data.</text>
</comment>
<keyword evidence="7" id="KW-1185">Reference proteome</keyword>
<feature type="DNA-binding region" description="H-T-H motif" evidence="4">
    <location>
        <begin position="26"/>
        <end position="45"/>
    </location>
</feature>
<evidence type="ECO:0000259" key="5">
    <source>
        <dbReference type="PROSITE" id="PS50977"/>
    </source>
</evidence>